<dbReference type="VEuPathDB" id="FungiDB:B9J08_000883"/>
<accession>A0A0L0P1P1</accession>
<evidence type="ECO:0000256" key="2">
    <source>
        <dbReference type="ARBA" id="ARBA00018339"/>
    </source>
</evidence>
<dbReference type="InterPro" id="IPR011687">
    <property type="entry name" value="Nop53/GLTSCR2"/>
</dbReference>
<evidence type="ECO:0000256" key="7">
    <source>
        <dbReference type="SAM" id="MobiDB-lite"/>
    </source>
</evidence>
<keyword evidence="6" id="KW-0175">Coiled coil</keyword>
<gene>
    <name evidence="8" type="ORF">QG37_02828</name>
</gene>
<proteinExistence type="inferred from homology"/>
<feature type="coiled-coil region" evidence="6">
    <location>
        <begin position="211"/>
        <end position="238"/>
    </location>
</feature>
<dbReference type="GO" id="GO:0008097">
    <property type="term" value="F:5S rRNA binding"/>
    <property type="evidence" value="ECO:0007669"/>
    <property type="project" value="TreeGrafter"/>
</dbReference>
<dbReference type="PIRSF" id="PIRSF017302">
    <property type="entry name" value="Gltscr2"/>
    <property type="match status" value="1"/>
</dbReference>
<feature type="compositionally biased region" description="Basic residues" evidence="7">
    <location>
        <begin position="325"/>
        <end position="336"/>
    </location>
</feature>
<feature type="region of interest" description="Disordered" evidence="7">
    <location>
        <begin position="1"/>
        <end position="24"/>
    </location>
</feature>
<evidence type="ECO:0000313" key="9">
    <source>
        <dbReference type="Proteomes" id="UP000037122"/>
    </source>
</evidence>
<dbReference type="VEuPathDB" id="FungiDB:CJI97_000901"/>
<evidence type="ECO:0000313" key="8">
    <source>
        <dbReference type="EMBL" id="KNE00282.1"/>
    </source>
</evidence>
<evidence type="ECO:0000256" key="5">
    <source>
        <dbReference type="PIRNR" id="PIRNR017302"/>
    </source>
</evidence>
<feature type="region of interest" description="Disordered" evidence="7">
    <location>
        <begin position="240"/>
        <end position="260"/>
    </location>
</feature>
<reference evidence="9" key="1">
    <citation type="journal article" date="2015" name="BMC Genomics">
        <title>Draft genome of a commonly misdiagnosed multidrug resistant pathogen Candida auris.</title>
        <authorList>
            <person name="Chatterjee S."/>
            <person name="Alampalli S.V."/>
            <person name="Nageshan R.K."/>
            <person name="Chettiar S.T."/>
            <person name="Joshi S."/>
            <person name="Tatu U.S."/>
        </authorList>
    </citation>
    <scope>NUCLEOTIDE SEQUENCE [LARGE SCALE GENOMIC DNA]</scope>
    <source>
        <strain evidence="9">6684</strain>
    </source>
</reference>
<dbReference type="GO" id="GO:0005730">
    <property type="term" value="C:nucleolus"/>
    <property type="evidence" value="ECO:0007669"/>
    <property type="project" value="UniProtKB-SubCell"/>
</dbReference>
<comment type="subcellular location">
    <subcellularLocation>
        <location evidence="5">Nucleus</location>
        <location evidence="5">Nucleolus</location>
    </subcellularLocation>
    <subcellularLocation>
        <location evidence="5">Nucleus</location>
        <location evidence="5">Nucleoplasm</location>
    </subcellularLocation>
</comment>
<dbReference type="GO" id="GO:0005654">
    <property type="term" value="C:nucleoplasm"/>
    <property type="evidence" value="ECO:0007669"/>
    <property type="project" value="UniProtKB-SubCell"/>
</dbReference>
<name>A0A0L0P1P1_CANAR</name>
<dbReference type="VEuPathDB" id="FungiDB:CJJ09_002843"/>
<protein>
    <recommendedName>
        <fullName evidence="2 5">Ribosome biogenesis protein NOP53</fullName>
    </recommendedName>
</protein>
<comment type="caution">
    <text evidence="8">The sequence shown here is derived from an EMBL/GenBank/DDBJ whole genome shotgun (WGS) entry which is preliminary data.</text>
</comment>
<dbReference type="AlphaFoldDB" id="A0A0L0P1P1"/>
<evidence type="ECO:0000256" key="1">
    <source>
        <dbReference type="ARBA" id="ARBA00008838"/>
    </source>
</evidence>
<dbReference type="EMBL" id="LGST01000019">
    <property type="protein sequence ID" value="KNE00282.1"/>
    <property type="molecule type" value="Genomic_DNA"/>
</dbReference>
<dbReference type="PANTHER" id="PTHR14211:SF7">
    <property type="entry name" value="RIBOSOME BIOGENESIS PROTEIN NOP53"/>
    <property type="match status" value="1"/>
</dbReference>
<dbReference type="GO" id="GO:0000027">
    <property type="term" value="P:ribosomal large subunit assembly"/>
    <property type="evidence" value="ECO:0007669"/>
    <property type="project" value="UniProtKB-UniRule"/>
</dbReference>
<dbReference type="Pfam" id="PF07767">
    <property type="entry name" value="Nop53"/>
    <property type="match status" value="1"/>
</dbReference>
<dbReference type="VEuPathDB" id="FungiDB:CJI96_0003215"/>
<evidence type="ECO:0000256" key="4">
    <source>
        <dbReference type="ARBA" id="ARBA00023242"/>
    </source>
</evidence>
<dbReference type="PANTHER" id="PTHR14211">
    <property type="entry name" value="GLIOMA SUPPRESSOR CANDIDATE REGION GENE 2"/>
    <property type="match status" value="1"/>
</dbReference>
<sequence>MDPQAKVTKAPKAQPSRKGKRAWRKNIDVDEINETLDAKRDREILHGEDDNDEFVIDTKASVGKKLDAKKLKMTEILTNKSKIAPIRSRLTKKKVSGSRVKELMALAGHLLTEKKSEKRLEKDGLVKGDNVDVWGNEEDSPLPDIYKKTAYLSVTKPTKRPKTLAESSINLTLSEHKGTVEKDVVAGKSYNPSLELWQELINKEFESESTVEMQRQAMAEHEKRIQFLIENMKDDEFELDDDDEETVKTDEEAESVPDEEKYKLSINAPAKWKKKTKTERNRLARHKQRTELEAKLKEIRQRMKELSRLEDIEKEVQEKKEKTQQKHTKEKKHKRLGKNEVIFKPLEVKLSDELTGNLKNLKPEGNLFYEQMHKLQATGKVTATGLRKKRRYAPKIVEKHSYRHFK</sequence>
<dbReference type="GO" id="GO:0006364">
    <property type="term" value="P:rRNA processing"/>
    <property type="evidence" value="ECO:0007669"/>
    <property type="project" value="TreeGrafter"/>
</dbReference>
<feature type="region of interest" description="Disordered" evidence="7">
    <location>
        <begin position="316"/>
        <end position="337"/>
    </location>
</feature>
<comment type="function">
    <text evidence="5">May play a role in ribosome biogenesis.</text>
</comment>
<keyword evidence="4 5" id="KW-0539">Nucleus</keyword>
<dbReference type="Proteomes" id="UP000037122">
    <property type="component" value="Unassembled WGS sequence"/>
</dbReference>
<comment type="similarity">
    <text evidence="1 5">Belongs to the NOP53 family.</text>
</comment>
<feature type="compositionally biased region" description="Basic residues" evidence="7">
    <location>
        <begin position="15"/>
        <end position="24"/>
    </location>
</feature>
<dbReference type="VEuPathDB" id="FungiDB:CJJ07_003888"/>
<feature type="compositionally biased region" description="Acidic residues" evidence="7">
    <location>
        <begin position="240"/>
        <end position="257"/>
    </location>
</feature>
<evidence type="ECO:0000256" key="3">
    <source>
        <dbReference type="ARBA" id="ARBA00022517"/>
    </source>
</evidence>
<organism evidence="8 9">
    <name type="scientific">Candidozyma auris</name>
    <name type="common">Yeast</name>
    <name type="synonym">Candida auris</name>
    <dbReference type="NCBI Taxonomy" id="498019"/>
    <lineage>
        <taxon>Eukaryota</taxon>
        <taxon>Fungi</taxon>
        <taxon>Dikarya</taxon>
        <taxon>Ascomycota</taxon>
        <taxon>Saccharomycotina</taxon>
        <taxon>Pichiomycetes</taxon>
        <taxon>Metschnikowiaceae</taxon>
        <taxon>Candidozyma</taxon>
    </lineage>
</organism>
<dbReference type="VEuPathDB" id="FungiDB:QG37_02828"/>
<evidence type="ECO:0000256" key="6">
    <source>
        <dbReference type="SAM" id="Coils"/>
    </source>
</evidence>
<keyword evidence="3 5" id="KW-0690">Ribosome biogenesis</keyword>